<dbReference type="InterPro" id="IPR001610">
    <property type="entry name" value="PAC"/>
</dbReference>
<dbReference type="SMART" id="SM00091">
    <property type="entry name" value="PAS"/>
    <property type="match status" value="2"/>
</dbReference>
<dbReference type="Gene3D" id="3.30.450.20">
    <property type="entry name" value="PAS domain"/>
    <property type="match status" value="2"/>
</dbReference>
<dbReference type="CDD" id="cd00130">
    <property type="entry name" value="PAS"/>
    <property type="match status" value="2"/>
</dbReference>
<dbReference type="InterPro" id="IPR036457">
    <property type="entry name" value="PPM-type-like_dom_sf"/>
</dbReference>
<gene>
    <name evidence="3" type="ORF">EJP82_03415</name>
</gene>
<dbReference type="InterPro" id="IPR000014">
    <property type="entry name" value="PAS"/>
</dbReference>
<evidence type="ECO:0000313" key="3">
    <source>
        <dbReference type="EMBL" id="RUT48194.1"/>
    </source>
</evidence>
<dbReference type="InterPro" id="IPR001932">
    <property type="entry name" value="PPM-type_phosphatase-like_dom"/>
</dbReference>
<dbReference type="NCBIfam" id="TIGR00229">
    <property type="entry name" value="sensory_box"/>
    <property type="match status" value="2"/>
</dbReference>
<organism evidence="3 4">
    <name type="scientific">Paenibacillus anaericanus</name>
    <dbReference type="NCBI Taxonomy" id="170367"/>
    <lineage>
        <taxon>Bacteria</taxon>
        <taxon>Bacillati</taxon>
        <taxon>Bacillota</taxon>
        <taxon>Bacilli</taxon>
        <taxon>Bacillales</taxon>
        <taxon>Paenibacillaceae</taxon>
        <taxon>Paenibacillus</taxon>
    </lineage>
</organism>
<dbReference type="EMBL" id="RZNY01000002">
    <property type="protein sequence ID" value="RUT48194.1"/>
    <property type="molecule type" value="Genomic_DNA"/>
</dbReference>
<evidence type="ECO:0000259" key="2">
    <source>
        <dbReference type="PROSITE" id="PS50112"/>
    </source>
</evidence>
<dbReference type="PROSITE" id="PS50112">
    <property type="entry name" value="PAS"/>
    <property type="match status" value="1"/>
</dbReference>
<evidence type="ECO:0000256" key="1">
    <source>
        <dbReference type="ARBA" id="ARBA00022801"/>
    </source>
</evidence>
<dbReference type="OrthoDB" id="311592at2"/>
<dbReference type="Pfam" id="PF07228">
    <property type="entry name" value="SpoIIE"/>
    <property type="match status" value="1"/>
</dbReference>
<dbReference type="Proteomes" id="UP000279446">
    <property type="component" value="Unassembled WGS sequence"/>
</dbReference>
<dbReference type="Pfam" id="PF13426">
    <property type="entry name" value="PAS_9"/>
    <property type="match status" value="2"/>
</dbReference>
<sequence length="517" mass="59096">MCFHVESHSFLILELGIIDGLNNGMICKLKIIVRVMIMTNDKDCKNLVHSPSHAQCMEHYGCIYENNHLVTLLVDSRSGSIVDANKAACAYYGYSLLEFRALHISDLIINQDEEPNEPNDFIKKALPEGKHSGNQVVMDRHRLANGRMVDVEIHTGLITMLGKKCIYSVIHDISERVKSELMVKESEERYRGLVELCPEPILVHSRGIILFVNNQAEVLFGEVKDELIGKRVDSFFSEDYITSDVYHNFITKFHTKAKETFRMEQRFIRYDRRIFDLEISGAPIIYKEVKATQLVLRDITESKVEIERAVRLQEHRHAAPFPLENRVDLQKLYVPAATLSGDFFIFHKINEEQVVGIIGDVTGKGITAALNISAMRVLFMDSLLVTQDPVLLLQDLNHKATQYLEEDYVAVCCFNLDFREGRLKASGAGINEFIYKPKDQNGKRMTVKGAPLGMFDNSEFDEVIIYFDSGDRFCFYSDGMDLLDDADELSCDFEYLRDSIVNTPLQDDCTWLSLNIR</sequence>
<feature type="domain" description="PAS" evidence="2">
    <location>
        <begin position="186"/>
        <end position="239"/>
    </location>
</feature>
<comment type="caution">
    <text evidence="3">The sequence shown here is derived from an EMBL/GenBank/DDBJ whole genome shotgun (WGS) entry which is preliminary data.</text>
</comment>
<dbReference type="AlphaFoldDB" id="A0A3S1BRT9"/>
<dbReference type="PANTHER" id="PTHR43156:SF14">
    <property type="entry name" value="PHOSPHOSERINE PHOSPHATASE RSBP"/>
    <property type="match status" value="1"/>
</dbReference>
<evidence type="ECO:0000313" key="4">
    <source>
        <dbReference type="Proteomes" id="UP000279446"/>
    </source>
</evidence>
<protein>
    <submittedName>
        <fullName evidence="3">PAS domain S-box protein</fullName>
    </submittedName>
</protein>
<dbReference type="GO" id="GO:0016791">
    <property type="term" value="F:phosphatase activity"/>
    <property type="evidence" value="ECO:0007669"/>
    <property type="project" value="TreeGrafter"/>
</dbReference>
<dbReference type="PANTHER" id="PTHR43156">
    <property type="entry name" value="STAGE II SPORULATION PROTEIN E-RELATED"/>
    <property type="match status" value="1"/>
</dbReference>
<dbReference type="Gene3D" id="3.60.40.10">
    <property type="entry name" value="PPM-type phosphatase domain"/>
    <property type="match status" value="1"/>
</dbReference>
<proteinExistence type="predicted"/>
<dbReference type="SUPFAM" id="SSF55785">
    <property type="entry name" value="PYP-like sensor domain (PAS domain)"/>
    <property type="match status" value="2"/>
</dbReference>
<dbReference type="InterPro" id="IPR052016">
    <property type="entry name" value="Bact_Sigma-Reg"/>
</dbReference>
<dbReference type="InterPro" id="IPR035965">
    <property type="entry name" value="PAS-like_dom_sf"/>
</dbReference>
<keyword evidence="1" id="KW-0378">Hydrolase</keyword>
<accession>A0A3S1BRT9</accession>
<name>A0A3S1BRT9_9BACL</name>
<keyword evidence="4" id="KW-1185">Reference proteome</keyword>
<dbReference type="SMART" id="SM00086">
    <property type="entry name" value="PAC"/>
    <property type="match status" value="2"/>
</dbReference>
<dbReference type="SMART" id="SM00331">
    <property type="entry name" value="PP2C_SIG"/>
    <property type="match status" value="1"/>
</dbReference>
<reference evidence="3 4" key="1">
    <citation type="submission" date="2018-12" db="EMBL/GenBank/DDBJ databases">
        <authorList>
            <person name="Sun L."/>
            <person name="Chen Z."/>
        </authorList>
    </citation>
    <scope>NUCLEOTIDE SEQUENCE [LARGE SCALE GENOMIC DNA]</scope>
    <source>
        <strain evidence="3 4">DSM 15890</strain>
    </source>
</reference>